<sequence length="71" mass="7720">MENKKTDQQDSENDQQDSENKVGIVPHSQIEASDADSAYQDEASARELSKQAAKSDSDADRAEDNGTPHQG</sequence>
<name>A0A4Q9HE12_9SPHI</name>
<evidence type="ECO:0000256" key="1">
    <source>
        <dbReference type="SAM" id="MobiDB-lite"/>
    </source>
</evidence>
<feature type="compositionally biased region" description="Basic and acidic residues" evidence="1">
    <location>
        <begin position="43"/>
        <end position="71"/>
    </location>
</feature>
<accession>A0A4Q9HE12</accession>
<keyword evidence="3" id="KW-1185">Reference proteome</keyword>
<organism evidence="2 3">
    <name type="scientific">Pedobacter kyonggii</name>
    <dbReference type="NCBI Taxonomy" id="1926871"/>
    <lineage>
        <taxon>Bacteria</taxon>
        <taxon>Pseudomonadati</taxon>
        <taxon>Bacteroidota</taxon>
        <taxon>Sphingobacteriia</taxon>
        <taxon>Sphingobacteriales</taxon>
        <taxon>Sphingobacteriaceae</taxon>
        <taxon>Pedobacter</taxon>
    </lineage>
</organism>
<reference evidence="2 3" key="1">
    <citation type="submission" date="2019-02" db="EMBL/GenBank/DDBJ databases">
        <title>Pedobacter kyonggii whole genome sequence analysis.</title>
        <authorList>
            <person name="Dahal R.H."/>
        </authorList>
    </citation>
    <scope>NUCLEOTIDE SEQUENCE [LARGE SCALE GENOMIC DNA]</scope>
    <source>
        <strain evidence="2 3">K-4-11-1</strain>
    </source>
</reference>
<dbReference type="AlphaFoldDB" id="A0A4Q9HE12"/>
<proteinExistence type="predicted"/>
<evidence type="ECO:0000313" key="2">
    <source>
        <dbReference type="EMBL" id="TBO42833.1"/>
    </source>
</evidence>
<dbReference type="OrthoDB" id="773164at2"/>
<dbReference type="Proteomes" id="UP000291819">
    <property type="component" value="Unassembled WGS sequence"/>
</dbReference>
<gene>
    <name evidence="2" type="ORF">EYS08_08510</name>
</gene>
<evidence type="ECO:0000313" key="3">
    <source>
        <dbReference type="Proteomes" id="UP000291819"/>
    </source>
</evidence>
<dbReference type="RefSeq" id="WP_131029627.1">
    <property type="nucleotide sequence ID" value="NZ_SIXF01000006.1"/>
</dbReference>
<comment type="caution">
    <text evidence="2">The sequence shown here is derived from an EMBL/GenBank/DDBJ whole genome shotgun (WGS) entry which is preliminary data.</text>
</comment>
<dbReference type="EMBL" id="SIXF01000006">
    <property type="protein sequence ID" value="TBO42833.1"/>
    <property type="molecule type" value="Genomic_DNA"/>
</dbReference>
<feature type="region of interest" description="Disordered" evidence="1">
    <location>
        <begin position="1"/>
        <end position="71"/>
    </location>
</feature>
<protein>
    <submittedName>
        <fullName evidence="2">Uncharacterized protein</fullName>
    </submittedName>
</protein>